<sequence>DADSLVYHPASLTRARKSIRTDAHLADGVGEDLMRLSVGLEDAADLIADLQQALAAD</sequence>
<keyword evidence="2 3" id="KW-0663">Pyridoxal phosphate</keyword>
<evidence type="ECO:0000313" key="5">
    <source>
        <dbReference type="Proteomes" id="UP000198588"/>
    </source>
</evidence>
<dbReference type="GO" id="GO:0030170">
    <property type="term" value="F:pyridoxal phosphate binding"/>
    <property type="evidence" value="ECO:0007669"/>
    <property type="project" value="InterPro"/>
</dbReference>
<evidence type="ECO:0000256" key="3">
    <source>
        <dbReference type="RuleBase" id="RU362118"/>
    </source>
</evidence>
<accession>A0A1G6A0M4</accession>
<feature type="non-terminal residue" evidence="4">
    <location>
        <position position="1"/>
    </location>
</feature>
<dbReference type="Proteomes" id="UP000198588">
    <property type="component" value="Unassembled WGS sequence"/>
</dbReference>
<dbReference type="GO" id="GO:0019346">
    <property type="term" value="P:transsulfuration"/>
    <property type="evidence" value="ECO:0007669"/>
    <property type="project" value="InterPro"/>
</dbReference>
<evidence type="ECO:0000313" key="4">
    <source>
        <dbReference type="EMBL" id="SDB00103.1"/>
    </source>
</evidence>
<dbReference type="EMBL" id="FMXM01000104">
    <property type="protein sequence ID" value="SDB00103.1"/>
    <property type="molecule type" value="Genomic_DNA"/>
</dbReference>
<evidence type="ECO:0000256" key="1">
    <source>
        <dbReference type="ARBA" id="ARBA00001933"/>
    </source>
</evidence>
<name>A0A1G6A0M4_9HYPH</name>
<dbReference type="Pfam" id="PF01053">
    <property type="entry name" value="Cys_Met_Meta_PP"/>
    <property type="match status" value="1"/>
</dbReference>
<organism evidence="4 5">
    <name type="scientific">Mesorhizobium qingshengii</name>
    <dbReference type="NCBI Taxonomy" id="1165689"/>
    <lineage>
        <taxon>Bacteria</taxon>
        <taxon>Pseudomonadati</taxon>
        <taxon>Pseudomonadota</taxon>
        <taxon>Alphaproteobacteria</taxon>
        <taxon>Hyphomicrobiales</taxon>
        <taxon>Phyllobacteriaceae</taxon>
        <taxon>Mesorhizobium</taxon>
    </lineage>
</organism>
<comment type="cofactor">
    <cofactor evidence="1 3">
        <name>pyridoxal 5'-phosphate</name>
        <dbReference type="ChEBI" id="CHEBI:597326"/>
    </cofactor>
</comment>
<gene>
    <name evidence="4" type="ORF">SAMN02927914_06867</name>
</gene>
<dbReference type="RefSeq" id="WP_208604721.1">
    <property type="nucleotide sequence ID" value="NZ_FMXM01000104.1"/>
</dbReference>
<dbReference type="Gene3D" id="3.90.1150.10">
    <property type="entry name" value="Aspartate Aminotransferase, domain 1"/>
    <property type="match status" value="1"/>
</dbReference>
<protein>
    <submittedName>
        <fullName evidence="4">Cys/Met metabolism PLP-dependent enzyme</fullName>
    </submittedName>
</protein>
<dbReference type="STRING" id="1165689.SAMN02927914_06867"/>
<dbReference type="SUPFAM" id="SSF53383">
    <property type="entry name" value="PLP-dependent transferases"/>
    <property type="match status" value="1"/>
</dbReference>
<dbReference type="InterPro" id="IPR000277">
    <property type="entry name" value="Cys/Met-Metab_PyrdxlP-dep_enz"/>
</dbReference>
<dbReference type="AlphaFoldDB" id="A0A1G6A0M4"/>
<dbReference type="InterPro" id="IPR015424">
    <property type="entry name" value="PyrdxlP-dep_Trfase"/>
</dbReference>
<reference evidence="4 5" key="1">
    <citation type="submission" date="2016-10" db="EMBL/GenBank/DDBJ databases">
        <authorList>
            <person name="de Groot N.N."/>
        </authorList>
    </citation>
    <scope>NUCLEOTIDE SEQUENCE [LARGE SCALE GENOMIC DNA]</scope>
    <source>
        <strain evidence="4 5">CGMCC 1.12097</strain>
    </source>
</reference>
<comment type="similarity">
    <text evidence="3">Belongs to the trans-sulfuration enzymes family.</text>
</comment>
<proteinExistence type="inferred from homology"/>
<evidence type="ECO:0000256" key="2">
    <source>
        <dbReference type="ARBA" id="ARBA00022898"/>
    </source>
</evidence>
<dbReference type="InterPro" id="IPR015422">
    <property type="entry name" value="PyrdxlP-dep_Trfase_small"/>
</dbReference>